<evidence type="ECO:0000256" key="1">
    <source>
        <dbReference type="ARBA" id="ARBA00022729"/>
    </source>
</evidence>
<dbReference type="AlphaFoldDB" id="A0A402BE88"/>
<evidence type="ECO:0000313" key="3">
    <source>
        <dbReference type="Proteomes" id="UP000287171"/>
    </source>
</evidence>
<keyword evidence="3" id="KW-1185">Reference proteome</keyword>
<sequence>MSEETILEQRVPSAALSSPAPTLTRRQMLRNMAATGATIGGLALTGGSILTACGGTTESTSTSPVTLLTGDWPFKPIPSMAKKGETDPVNKAEVAVLQNWLNKNKNVTLKYTAIDLSTSQKLIAAVAARTAPDWYGGLGTGSTPSQNHFAGTLGLAADTTKILQKYKVDTLLADYAKPLWQAQSNVDGKYYGLPSDVVSAGSGLFYRRDLAKQKGLADPKLGWSWEDFRTFAKAMASPGKPAMGAPKYMLGYLTNSNLLDTTEHGGVLGNIPVPSAGWHQQVKLDPWVNAWKDRVSLYRTMVFDDKLIRQNATAYTWEGDAVAQMANGSFPMAPGFSLLLAISGYAPVTIPDMPKKYGKPLDELIGYVPYPNGSNGAFSSSTSPSYGQVMLNPHLKNDALDKASDLWFYMFFGDGYIDSRAMRYDLTKDPHSAYDYIAPGNRYQKNPKVPADVTVEKVFGAKIVADYMALINIPLIPSDSLFYKPDKQVAPSADSHDDMLQQLSSTRQDIEPILKKFQDTYNQQARSLSSSLSAAEFKDGSNKYYTALNSFFQKNMPNFYSGDWGAFYNNEVLPALK</sequence>
<accession>A0A402BE88</accession>
<dbReference type="RefSeq" id="WP_126629911.1">
    <property type="nucleotide sequence ID" value="NZ_BIFT01000002.1"/>
</dbReference>
<evidence type="ECO:0008006" key="4">
    <source>
        <dbReference type="Google" id="ProtNLM"/>
    </source>
</evidence>
<reference evidence="3" key="1">
    <citation type="submission" date="2018-12" db="EMBL/GenBank/DDBJ databases">
        <title>Tengunoibacter tsumagoiensis gen. nov., sp. nov., Dictyobacter kobayashii sp. nov., D. alpinus sp. nov., and D. joshuensis sp. nov. and description of Dictyobacteraceae fam. nov. within the order Ktedonobacterales isolated from Tengu-no-mugimeshi.</title>
        <authorList>
            <person name="Wang C.M."/>
            <person name="Zheng Y."/>
            <person name="Sakai Y."/>
            <person name="Toyoda A."/>
            <person name="Minakuchi Y."/>
            <person name="Abe K."/>
            <person name="Yokota A."/>
            <person name="Yabe S."/>
        </authorList>
    </citation>
    <scope>NUCLEOTIDE SEQUENCE [LARGE SCALE GENOMIC DNA]</scope>
    <source>
        <strain evidence="3">Uno16</strain>
    </source>
</reference>
<dbReference type="PANTHER" id="PTHR43649:SF33">
    <property type="entry name" value="POLYGALACTURONAN_RHAMNOGALACTURONAN-BINDING PROTEIN YTCQ"/>
    <property type="match status" value="1"/>
</dbReference>
<dbReference type="PROSITE" id="PS51318">
    <property type="entry name" value="TAT"/>
    <property type="match status" value="1"/>
</dbReference>
<dbReference type="OrthoDB" id="8663148at2"/>
<dbReference type="Gene3D" id="3.40.190.10">
    <property type="entry name" value="Periplasmic binding protein-like II"/>
    <property type="match status" value="1"/>
</dbReference>
<evidence type="ECO:0000313" key="2">
    <source>
        <dbReference type="EMBL" id="GCE29694.1"/>
    </source>
</evidence>
<keyword evidence="1" id="KW-0732">Signal</keyword>
<name>A0A402BE88_9CHLR</name>
<organism evidence="2 3">
    <name type="scientific">Dictyobacter alpinus</name>
    <dbReference type="NCBI Taxonomy" id="2014873"/>
    <lineage>
        <taxon>Bacteria</taxon>
        <taxon>Bacillati</taxon>
        <taxon>Chloroflexota</taxon>
        <taxon>Ktedonobacteria</taxon>
        <taxon>Ktedonobacterales</taxon>
        <taxon>Dictyobacteraceae</taxon>
        <taxon>Dictyobacter</taxon>
    </lineage>
</organism>
<dbReference type="InterPro" id="IPR006311">
    <property type="entry name" value="TAT_signal"/>
</dbReference>
<dbReference type="PANTHER" id="PTHR43649">
    <property type="entry name" value="ARABINOSE-BINDING PROTEIN-RELATED"/>
    <property type="match status" value="1"/>
</dbReference>
<dbReference type="InterPro" id="IPR050490">
    <property type="entry name" value="Bact_solute-bd_prot1"/>
</dbReference>
<gene>
    <name evidence="2" type="ORF">KDA_51780</name>
</gene>
<protein>
    <recommendedName>
        <fullName evidence="4">ABC transporter substrate-binding protein</fullName>
    </recommendedName>
</protein>
<comment type="caution">
    <text evidence="2">The sequence shown here is derived from an EMBL/GenBank/DDBJ whole genome shotgun (WGS) entry which is preliminary data.</text>
</comment>
<dbReference type="Proteomes" id="UP000287171">
    <property type="component" value="Unassembled WGS sequence"/>
</dbReference>
<dbReference type="SUPFAM" id="SSF53850">
    <property type="entry name" value="Periplasmic binding protein-like II"/>
    <property type="match status" value="1"/>
</dbReference>
<dbReference type="EMBL" id="BIFT01000002">
    <property type="protein sequence ID" value="GCE29694.1"/>
    <property type="molecule type" value="Genomic_DNA"/>
</dbReference>
<proteinExistence type="predicted"/>